<feature type="region of interest" description="Disordered" evidence="3">
    <location>
        <begin position="62"/>
        <end position="86"/>
    </location>
</feature>
<dbReference type="PANTHER" id="PTHR37550">
    <property type="entry name" value="ANTITOXIN VAPB1"/>
    <property type="match status" value="1"/>
</dbReference>
<dbReference type="InterPro" id="IPR047976">
    <property type="entry name" value="Anti_VapB2-like"/>
</dbReference>
<feature type="domain" description="SpoVT-AbrB" evidence="4">
    <location>
        <begin position="5"/>
        <end position="45"/>
    </location>
</feature>
<dbReference type="NCBIfam" id="NF040493">
    <property type="entry name" value="TA_anti_VapB"/>
    <property type="match status" value="1"/>
</dbReference>
<proteinExistence type="inferred from homology"/>
<dbReference type="OrthoDB" id="7173678at2"/>
<dbReference type="RefSeq" id="WP_126924064.1">
    <property type="nucleotide sequence ID" value="NZ_ML133695.1"/>
</dbReference>
<dbReference type="SUPFAM" id="SSF89447">
    <property type="entry name" value="AbrB/MazE/MraZ-like"/>
    <property type="match status" value="1"/>
</dbReference>
<dbReference type="AlphaFoldDB" id="A0A3S0Y2Q7"/>
<dbReference type="InterPro" id="IPR051734">
    <property type="entry name" value="VapB_TA_antitoxins"/>
</dbReference>
<reference evidence="6" key="1">
    <citation type="submission" date="2018-11" db="EMBL/GenBank/DDBJ databases">
        <title>Rhizobium chutanense sp. nov., isolated from root nodules of Phaseolus vulgaris in China.</title>
        <authorList>
            <person name="Huo Y."/>
        </authorList>
    </citation>
    <scope>NUCLEOTIDE SEQUENCE [LARGE SCALE GENOMIC DNA]</scope>
    <source>
        <strain evidence="6">CCBAU 65647</strain>
    </source>
</reference>
<evidence type="ECO:0000256" key="3">
    <source>
        <dbReference type="SAM" id="MobiDB-lite"/>
    </source>
</evidence>
<evidence type="ECO:0000256" key="1">
    <source>
        <dbReference type="ARBA" id="ARBA00007924"/>
    </source>
</evidence>
<dbReference type="SMART" id="SM00966">
    <property type="entry name" value="SpoVT_AbrB"/>
    <property type="match status" value="1"/>
</dbReference>
<protein>
    <submittedName>
        <fullName evidence="5">Antitoxin</fullName>
    </submittedName>
</protein>
<dbReference type="PROSITE" id="PS51740">
    <property type="entry name" value="SPOVT_ABRB"/>
    <property type="match status" value="1"/>
</dbReference>
<evidence type="ECO:0000313" key="6">
    <source>
        <dbReference type="Proteomes" id="UP000278823"/>
    </source>
</evidence>
<dbReference type="GO" id="GO:0003677">
    <property type="term" value="F:DNA binding"/>
    <property type="evidence" value="ECO:0007669"/>
    <property type="project" value="UniProtKB-UniRule"/>
</dbReference>
<evidence type="ECO:0000313" key="5">
    <source>
        <dbReference type="EMBL" id="RUM22334.1"/>
    </source>
</evidence>
<keyword evidence="6" id="KW-1185">Reference proteome</keyword>
<comment type="similarity">
    <text evidence="1">Belongs to the VapB family.</text>
</comment>
<dbReference type="Proteomes" id="UP000278823">
    <property type="component" value="Unassembled WGS sequence"/>
</dbReference>
<evidence type="ECO:0000256" key="2">
    <source>
        <dbReference type="PROSITE-ProRule" id="PRU01076"/>
    </source>
</evidence>
<dbReference type="Gene3D" id="2.10.260.10">
    <property type="match status" value="1"/>
</dbReference>
<gene>
    <name evidence="5" type="ORF">EFQ99_25375</name>
</gene>
<dbReference type="InterPro" id="IPR007159">
    <property type="entry name" value="SpoVT-AbrB_dom"/>
</dbReference>
<sequence>MPQYARVFQSGNSQAVRLPKEFRFDVDQVEVTREGDAVILRPRADRSERWASLRSALERGLSDDFMADGREQPEDQERPDLQDLFK</sequence>
<dbReference type="PANTHER" id="PTHR37550:SF3">
    <property type="entry name" value="ANTITOXIN VAPB1"/>
    <property type="match status" value="1"/>
</dbReference>
<dbReference type="InterPro" id="IPR037914">
    <property type="entry name" value="SpoVT-AbrB_sf"/>
</dbReference>
<name>A0A3S0Y2Q7_9HYPH</name>
<keyword evidence="2" id="KW-0238">DNA-binding</keyword>
<accession>A0A3S0Y2Q7</accession>
<evidence type="ECO:0000259" key="4">
    <source>
        <dbReference type="PROSITE" id="PS51740"/>
    </source>
</evidence>
<organism evidence="5 6">
    <name type="scientific">Rhizobium vallis</name>
    <dbReference type="NCBI Taxonomy" id="634290"/>
    <lineage>
        <taxon>Bacteria</taxon>
        <taxon>Pseudomonadati</taxon>
        <taxon>Pseudomonadota</taxon>
        <taxon>Alphaproteobacteria</taxon>
        <taxon>Hyphomicrobiales</taxon>
        <taxon>Rhizobiaceae</taxon>
        <taxon>Rhizobium/Agrobacterium group</taxon>
        <taxon>Rhizobium</taxon>
    </lineage>
</organism>
<comment type="caution">
    <text evidence="5">The sequence shown here is derived from an EMBL/GenBank/DDBJ whole genome shotgun (WGS) entry which is preliminary data.</text>
</comment>
<dbReference type="Pfam" id="PF04014">
    <property type="entry name" value="MazE_antitoxin"/>
    <property type="match status" value="1"/>
</dbReference>
<dbReference type="EMBL" id="RJTH01000010">
    <property type="protein sequence ID" value="RUM22334.1"/>
    <property type="molecule type" value="Genomic_DNA"/>
</dbReference>